<accession>A0ABS2F2S2</accession>
<sequence>MSEPLTEELLDELLNTSSIDDYLERHEHETDSRTLAEYLQELLAEKGLERSRVIRMANLNDTFGYQIFQGTRHPSRDKVLQIAFAMALTLRETNRALTAAGVSELYCKDRRDAIIIFCIDRGCSLQKVNEELYRFGEKTIC</sequence>
<dbReference type="RefSeq" id="WP_204793529.1">
    <property type="nucleotide sequence ID" value="NZ_JACSNQ010000012.1"/>
</dbReference>
<name>A0ABS2F2S2_9ACTN</name>
<keyword evidence="2" id="KW-1185">Reference proteome</keyword>
<evidence type="ECO:0000313" key="2">
    <source>
        <dbReference type="Proteomes" id="UP000712527"/>
    </source>
</evidence>
<protein>
    <submittedName>
        <fullName evidence="1">XRE family transcriptional regulator</fullName>
    </submittedName>
</protein>
<proteinExistence type="predicted"/>
<dbReference type="EMBL" id="JACSNQ010000012">
    <property type="protein sequence ID" value="MBM6775185.1"/>
    <property type="molecule type" value="Genomic_DNA"/>
</dbReference>
<comment type="caution">
    <text evidence="1">The sequence shown here is derived from an EMBL/GenBank/DDBJ whole genome shotgun (WGS) entry which is preliminary data.</text>
</comment>
<gene>
    <name evidence="1" type="ORF">H9X80_06470</name>
</gene>
<organism evidence="1 2">
    <name type="scientific">Olsenella profusa</name>
    <dbReference type="NCBI Taxonomy" id="138595"/>
    <lineage>
        <taxon>Bacteria</taxon>
        <taxon>Bacillati</taxon>
        <taxon>Actinomycetota</taxon>
        <taxon>Coriobacteriia</taxon>
        <taxon>Coriobacteriales</taxon>
        <taxon>Atopobiaceae</taxon>
        <taxon>Olsenella</taxon>
    </lineage>
</organism>
<dbReference type="Proteomes" id="UP000712527">
    <property type="component" value="Unassembled WGS sequence"/>
</dbReference>
<evidence type="ECO:0000313" key="1">
    <source>
        <dbReference type="EMBL" id="MBM6775185.1"/>
    </source>
</evidence>
<reference evidence="1 2" key="1">
    <citation type="journal article" date="2021" name="Sci. Rep.">
        <title>The distribution of antibiotic resistance genes in chicken gut microbiota commensals.</title>
        <authorList>
            <person name="Juricova H."/>
            <person name="Matiasovicova J."/>
            <person name="Kubasova T."/>
            <person name="Cejkova D."/>
            <person name="Rychlik I."/>
        </authorList>
    </citation>
    <scope>NUCLEOTIDE SEQUENCE [LARGE SCALE GENOMIC DNA]</scope>
    <source>
        <strain evidence="1 2">An794</strain>
    </source>
</reference>